<evidence type="ECO:0000313" key="2">
    <source>
        <dbReference type="EMBL" id="KAH7113056.1"/>
    </source>
</evidence>
<gene>
    <name evidence="2" type="ORF">EDB81DRAFT_922307</name>
</gene>
<evidence type="ECO:0000256" key="1">
    <source>
        <dbReference type="SAM" id="MobiDB-lite"/>
    </source>
</evidence>
<evidence type="ECO:0000313" key="3">
    <source>
        <dbReference type="Proteomes" id="UP000738349"/>
    </source>
</evidence>
<feature type="compositionally biased region" description="Low complexity" evidence="1">
    <location>
        <begin position="76"/>
        <end position="88"/>
    </location>
</feature>
<proteinExistence type="predicted"/>
<dbReference type="EMBL" id="JAGMUV010000036">
    <property type="protein sequence ID" value="KAH7113056.1"/>
    <property type="molecule type" value="Genomic_DNA"/>
</dbReference>
<accession>A0A9P9I9S6</accession>
<organism evidence="2 3">
    <name type="scientific">Dactylonectria macrodidyma</name>
    <dbReference type="NCBI Taxonomy" id="307937"/>
    <lineage>
        <taxon>Eukaryota</taxon>
        <taxon>Fungi</taxon>
        <taxon>Dikarya</taxon>
        <taxon>Ascomycota</taxon>
        <taxon>Pezizomycotina</taxon>
        <taxon>Sordariomycetes</taxon>
        <taxon>Hypocreomycetidae</taxon>
        <taxon>Hypocreales</taxon>
        <taxon>Nectriaceae</taxon>
        <taxon>Dactylonectria</taxon>
    </lineage>
</organism>
<dbReference type="AlphaFoldDB" id="A0A9P9I9S6"/>
<feature type="region of interest" description="Disordered" evidence="1">
    <location>
        <begin position="76"/>
        <end position="113"/>
    </location>
</feature>
<sequence length="216" mass="23867">MVASEISSTITSGQDKVSMLAEMDINASSHGIWWRTPAKGTPQRVVGIGLRGCGELVDFRAFRPQRRVPRRQYLRAAARGQCRRGGQANAPTNVRRRSRSGRPSKGYRGSSLTPKIRRTVLRTPSSAILLRIFAKYAGPEAPIPFDPESHLAGGLLTIRFGESFQGVVAVAIAIQKVERFRAYSNPSEAKASRRAASSLTSWMRRNSHRNFTSEKS</sequence>
<comment type="caution">
    <text evidence="2">The sequence shown here is derived from an EMBL/GenBank/DDBJ whole genome shotgun (WGS) entry which is preliminary data.</text>
</comment>
<protein>
    <submittedName>
        <fullName evidence="2">Uncharacterized protein</fullName>
    </submittedName>
</protein>
<name>A0A9P9I9S6_9HYPO</name>
<reference evidence="2" key="1">
    <citation type="journal article" date="2021" name="Nat. Commun.">
        <title>Genetic determinants of endophytism in the Arabidopsis root mycobiome.</title>
        <authorList>
            <person name="Mesny F."/>
            <person name="Miyauchi S."/>
            <person name="Thiergart T."/>
            <person name="Pickel B."/>
            <person name="Atanasova L."/>
            <person name="Karlsson M."/>
            <person name="Huettel B."/>
            <person name="Barry K.W."/>
            <person name="Haridas S."/>
            <person name="Chen C."/>
            <person name="Bauer D."/>
            <person name="Andreopoulos W."/>
            <person name="Pangilinan J."/>
            <person name="LaButti K."/>
            <person name="Riley R."/>
            <person name="Lipzen A."/>
            <person name="Clum A."/>
            <person name="Drula E."/>
            <person name="Henrissat B."/>
            <person name="Kohler A."/>
            <person name="Grigoriev I.V."/>
            <person name="Martin F.M."/>
            <person name="Hacquard S."/>
        </authorList>
    </citation>
    <scope>NUCLEOTIDE SEQUENCE</scope>
    <source>
        <strain evidence="2">MPI-CAGE-AT-0147</strain>
    </source>
</reference>
<keyword evidence="3" id="KW-1185">Reference proteome</keyword>
<dbReference type="Proteomes" id="UP000738349">
    <property type="component" value="Unassembled WGS sequence"/>
</dbReference>